<dbReference type="SUPFAM" id="SSF161098">
    <property type="entry name" value="MetI-like"/>
    <property type="match status" value="1"/>
</dbReference>
<name>A0A6B1DR75_9CHLR</name>
<dbReference type="PANTHER" id="PTHR43163">
    <property type="entry name" value="DIPEPTIDE TRANSPORT SYSTEM PERMEASE PROTEIN DPPB-RELATED"/>
    <property type="match status" value="1"/>
</dbReference>
<organism evidence="9">
    <name type="scientific">Caldilineaceae bacterium SB0662_bin_9</name>
    <dbReference type="NCBI Taxonomy" id="2605258"/>
    <lineage>
        <taxon>Bacteria</taxon>
        <taxon>Bacillati</taxon>
        <taxon>Chloroflexota</taxon>
        <taxon>Caldilineae</taxon>
        <taxon>Caldilineales</taxon>
        <taxon>Caldilineaceae</taxon>
    </lineage>
</organism>
<reference evidence="9" key="1">
    <citation type="submission" date="2019-09" db="EMBL/GenBank/DDBJ databases">
        <title>Characterisation of the sponge microbiome using genome-centric metagenomics.</title>
        <authorList>
            <person name="Engelberts J.P."/>
            <person name="Robbins S.J."/>
            <person name="De Goeij J.M."/>
            <person name="Aranda M."/>
            <person name="Bell S.C."/>
            <person name="Webster N.S."/>
        </authorList>
    </citation>
    <scope>NUCLEOTIDE SEQUENCE</scope>
    <source>
        <strain evidence="9">SB0662_bin_9</strain>
    </source>
</reference>
<dbReference type="InterPro" id="IPR000515">
    <property type="entry name" value="MetI-like"/>
</dbReference>
<evidence type="ECO:0000259" key="8">
    <source>
        <dbReference type="PROSITE" id="PS50928"/>
    </source>
</evidence>
<dbReference type="Gene3D" id="1.10.3720.10">
    <property type="entry name" value="MetI-like"/>
    <property type="match status" value="1"/>
</dbReference>
<sequence length="314" mass="34255">MVVYALRRLVQTLPVLFLSSILVFGLVRFIPGDPAMLIAGPDALPEQIVAARARLGLDKPIYVQYAIWLGQVVRGDLGVSILNGYPVFDLIARKFLATLQLTAGGLLVALCVSLPLGILSSVRRGGWFERLTSLVVALGQAIPTFWLGILLVLVFSLQLKWLPPSGQVAFSQKPGLALRLMILPSLTLGFYSATVLTRFLKSSMLEVMEMDYVRTARAKGLAETGVLTRHVLKNALIPVVTILGLQLGAFLGGAVVTESIFDWPGLGRLMLQAIGTRDYPVLQGTVLFIVTTFVCVTLITDLTYGFLDPRIRYQ</sequence>
<gene>
    <name evidence="9" type="ORF">F4Y08_04865</name>
</gene>
<dbReference type="InterPro" id="IPR045621">
    <property type="entry name" value="BPD_transp_1_N"/>
</dbReference>
<dbReference type="Pfam" id="PF00528">
    <property type="entry name" value="BPD_transp_1"/>
    <property type="match status" value="1"/>
</dbReference>
<feature type="transmembrane region" description="Helical" evidence="7">
    <location>
        <begin position="95"/>
        <end position="119"/>
    </location>
</feature>
<comment type="caution">
    <text evidence="9">The sequence shown here is derived from an EMBL/GenBank/DDBJ whole genome shotgun (WGS) entry which is preliminary data.</text>
</comment>
<dbReference type="EMBL" id="VXPY01000031">
    <property type="protein sequence ID" value="MYD89661.1"/>
    <property type="molecule type" value="Genomic_DNA"/>
</dbReference>
<feature type="transmembrane region" description="Helical" evidence="7">
    <location>
        <begin position="235"/>
        <end position="261"/>
    </location>
</feature>
<feature type="transmembrane region" description="Helical" evidence="7">
    <location>
        <begin position="131"/>
        <end position="156"/>
    </location>
</feature>
<evidence type="ECO:0000256" key="7">
    <source>
        <dbReference type="RuleBase" id="RU363032"/>
    </source>
</evidence>
<proteinExistence type="inferred from homology"/>
<evidence type="ECO:0000256" key="5">
    <source>
        <dbReference type="ARBA" id="ARBA00022989"/>
    </source>
</evidence>
<dbReference type="CDD" id="cd06261">
    <property type="entry name" value="TM_PBP2"/>
    <property type="match status" value="1"/>
</dbReference>
<dbReference type="AlphaFoldDB" id="A0A6B1DR75"/>
<evidence type="ECO:0000256" key="2">
    <source>
        <dbReference type="ARBA" id="ARBA00022448"/>
    </source>
</evidence>
<feature type="transmembrane region" description="Helical" evidence="7">
    <location>
        <begin position="12"/>
        <end position="30"/>
    </location>
</feature>
<dbReference type="PANTHER" id="PTHR43163:SF6">
    <property type="entry name" value="DIPEPTIDE TRANSPORT SYSTEM PERMEASE PROTEIN DPPB-RELATED"/>
    <property type="match status" value="1"/>
</dbReference>
<keyword evidence="6 7" id="KW-0472">Membrane</keyword>
<evidence type="ECO:0000256" key="3">
    <source>
        <dbReference type="ARBA" id="ARBA00022475"/>
    </source>
</evidence>
<comment type="subcellular location">
    <subcellularLocation>
        <location evidence="1 7">Cell membrane</location>
        <topology evidence="1 7">Multi-pass membrane protein</topology>
    </subcellularLocation>
</comment>
<evidence type="ECO:0000256" key="6">
    <source>
        <dbReference type="ARBA" id="ARBA00023136"/>
    </source>
</evidence>
<dbReference type="GO" id="GO:0055085">
    <property type="term" value="P:transmembrane transport"/>
    <property type="evidence" value="ECO:0007669"/>
    <property type="project" value="InterPro"/>
</dbReference>
<comment type="similarity">
    <text evidence="7">Belongs to the binding-protein-dependent transport system permease family.</text>
</comment>
<evidence type="ECO:0000313" key="9">
    <source>
        <dbReference type="EMBL" id="MYD89661.1"/>
    </source>
</evidence>
<evidence type="ECO:0000256" key="4">
    <source>
        <dbReference type="ARBA" id="ARBA00022692"/>
    </source>
</evidence>
<evidence type="ECO:0000256" key="1">
    <source>
        <dbReference type="ARBA" id="ARBA00004651"/>
    </source>
</evidence>
<feature type="transmembrane region" description="Helical" evidence="7">
    <location>
        <begin position="281"/>
        <end position="307"/>
    </location>
</feature>
<protein>
    <submittedName>
        <fullName evidence="9">ABC transporter permease</fullName>
    </submittedName>
</protein>
<keyword evidence="4 7" id="KW-0812">Transmembrane</keyword>
<dbReference type="GO" id="GO:0005886">
    <property type="term" value="C:plasma membrane"/>
    <property type="evidence" value="ECO:0007669"/>
    <property type="project" value="UniProtKB-SubCell"/>
</dbReference>
<dbReference type="InterPro" id="IPR035906">
    <property type="entry name" value="MetI-like_sf"/>
</dbReference>
<feature type="domain" description="ABC transmembrane type-1" evidence="8">
    <location>
        <begin position="95"/>
        <end position="300"/>
    </location>
</feature>
<dbReference type="PROSITE" id="PS50928">
    <property type="entry name" value="ABC_TM1"/>
    <property type="match status" value="1"/>
</dbReference>
<accession>A0A6B1DR75</accession>
<keyword evidence="2 7" id="KW-0813">Transport</keyword>
<feature type="transmembrane region" description="Helical" evidence="7">
    <location>
        <begin position="176"/>
        <end position="200"/>
    </location>
</feature>
<dbReference type="Pfam" id="PF19300">
    <property type="entry name" value="BPD_transp_1_N"/>
    <property type="match status" value="1"/>
</dbReference>
<keyword evidence="5 7" id="KW-1133">Transmembrane helix</keyword>
<keyword evidence="3" id="KW-1003">Cell membrane</keyword>